<evidence type="ECO:0000313" key="10">
    <source>
        <dbReference type="Proteomes" id="UP000799436"/>
    </source>
</evidence>
<evidence type="ECO:0000313" key="9">
    <source>
        <dbReference type="EMBL" id="KAF2768612.1"/>
    </source>
</evidence>
<evidence type="ECO:0000256" key="7">
    <source>
        <dbReference type="SAM" id="Phobius"/>
    </source>
</evidence>
<evidence type="ECO:0000256" key="3">
    <source>
        <dbReference type="ARBA" id="ARBA00022989"/>
    </source>
</evidence>
<feature type="domain" description="Rhodopsin" evidence="8">
    <location>
        <begin position="67"/>
        <end position="222"/>
    </location>
</feature>
<dbReference type="Proteomes" id="UP000799436">
    <property type="component" value="Unassembled WGS sequence"/>
</dbReference>
<dbReference type="Pfam" id="PF20684">
    <property type="entry name" value="Fung_rhodopsin"/>
    <property type="match status" value="2"/>
</dbReference>
<evidence type="ECO:0000256" key="4">
    <source>
        <dbReference type="ARBA" id="ARBA00023136"/>
    </source>
</evidence>
<feature type="region of interest" description="Disordered" evidence="6">
    <location>
        <begin position="434"/>
        <end position="453"/>
    </location>
</feature>
<evidence type="ECO:0000256" key="6">
    <source>
        <dbReference type="SAM" id="MobiDB-lite"/>
    </source>
</evidence>
<proteinExistence type="inferred from homology"/>
<name>A0A6G1L7P0_9PEZI</name>
<feature type="region of interest" description="Disordered" evidence="6">
    <location>
        <begin position="1"/>
        <end position="20"/>
    </location>
</feature>
<feature type="transmembrane region" description="Helical" evidence="7">
    <location>
        <begin position="124"/>
        <end position="148"/>
    </location>
</feature>
<sequence length="490" mass="54079">MSSPASLPLATSPTTPSLPGIQTNISNPLDMGYYQDIWDNTIPNRSGTIVIVAIVFVLLASIVFYFRLTWRWAHGLHGLDDLMCLFAYLTLAVETTIVCVAAYYGFGRHRPFIEATLLKASFCFYIYQIFYKILGMFTKLTFLVMYLRIFGTRENKKFRIFTWCMVGVVSVGSLVFAVVSVWQCTPVKRAWDKSVSGHCVDNMAFWYSHAGWNTACDCVVSTATVQTSGFALTARQIYIMPIPMIRTLNMPKRQMWGLVSVFLLGAFAIAASIVRMAVLEGSASATDQTSDITPCQGSSVALYWTQIEACTSVICCCLPALRVPFLNCWRRIRGRSTDTTSGGRTHAQPGTGQESRRRSNPLRIDSPQDNIGVAPDGINPAERLRYFGNLTVIEGGDDVISSEETEGNAGPASSHEARAPNNWYDNILSRIDTRTPSASSHSSQRSRASARARNSITSYHEDVMDNGEPSGWSGTCMIARQPSTASAVMR</sequence>
<feature type="transmembrane region" description="Helical" evidence="7">
    <location>
        <begin position="160"/>
        <end position="182"/>
    </location>
</feature>
<dbReference type="AlphaFoldDB" id="A0A6G1L7P0"/>
<accession>A0A6G1L7P0</accession>
<feature type="compositionally biased region" description="Low complexity" evidence="6">
    <location>
        <begin position="437"/>
        <end position="453"/>
    </location>
</feature>
<dbReference type="InterPro" id="IPR049326">
    <property type="entry name" value="Rhodopsin_dom_fungi"/>
</dbReference>
<evidence type="ECO:0000259" key="8">
    <source>
        <dbReference type="Pfam" id="PF20684"/>
    </source>
</evidence>
<protein>
    <recommendedName>
        <fullName evidence="8">Rhodopsin domain-containing protein</fullName>
    </recommendedName>
</protein>
<feature type="transmembrane region" description="Helical" evidence="7">
    <location>
        <begin position="255"/>
        <end position="278"/>
    </location>
</feature>
<dbReference type="OrthoDB" id="5413793at2759"/>
<evidence type="ECO:0000256" key="2">
    <source>
        <dbReference type="ARBA" id="ARBA00022692"/>
    </source>
</evidence>
<feature type="compositionally biased region" description="Low complexity" evidence="6">
    <location>
        <begin position="1"/>
        <end position="19"/>
    </location>
</feature>
<reference evidence="9" key="1">
    <citation type="journal article" date="2020" name="Stud. Mycol.">
        <title>101 Dothideomycetes genomes: a test case for predicting lifestyles and emergence of pathogens.</title>
        <authorList>
            <person name="Haridas S."/>
            <person name="Albert R."/>
            <person name="Binder M."/>
            <person name="Bloem J."/>
            <person name="Labutti K."/>
            <person name="Salamov A."/>
            <person name="Andreopoulos B."/>
            <person name="Baker S."/>
            <person name="Barry K."/>
            <person name="Bills G."/>
            <person name="Bluhm B."/>
            <person name="Cannon C."/>
            <person name="Castanera R."/>
            <person name="Culley D."/>
            <person name="Daum C."/>
            <person name="Ezra D."/>
            <person name="Gonzalez J."/>
            <person name="Henrissat B."/>
            <person name="Kuo A."/>
            <person name="Liang C."/>
            <person name="Lipzen A."/>
            <person name="Lutzoni F."/>
            <person name="Magnuson J."/>
            <person name="Mondo S."/>
            <person name="Nolan M."/>
            <person name="Ohm R."/>
            <person name="Pangilinan J."/>
            <person name="Park H.-J."/>
            <person name="Ramirez L."/>
            <person name="Alfaro M."/>
            <person name="Sun H."/>
            <person name="Tritt A."/>
            <person name="Yoshinaga Y."/>
            <person name="Zwiers L.-H."/>
            <person name="Turgeon B."/>
            <person name="Goodwin S."/>
            <person name="Spatafora J."/>
            <person name="Crous P."/>
            <person name="Grigoriev I."/>
        </authorList>
    </citation>
    <scope>NUCLEOTIDE SEQUENCE</scope>
    <source>
        <strain evidence="9">CBS 116005</strain>
    </source>
</reference>
<keyword evidence="10" id="KW-1185">Reference proteome</keyword>
<keyword evidence="2 7" id="KW-0812">Transmembrane</keyword>
<evidence type="ECO:0000256" key="5">
    <source>
        <dbReference type="ARBA" id="ARBA00038359"/>
    </source>
</evidence>
<keyword evidence="4 7" id="KW-0472">Membrane</keyword>
<feature type="region of interest" description="Disordered" evidence="6">
    <location>
        <begin position="401"/>
        <end position="420"/>
    </location>
</feature>
<evidence type="ECO:0000256" key="1">
    <source>
        <dbReference type="ARBA" id="ARBA00004141"/>
    </source>
</evidence>
<comment type="similarity">
    <text evidence="5">Belongs to the SAT4 family.</text>
</comment>
<dbReference type="EMBL" id="ML995842">
    <property type="protein sequence ID" value="KAF2768612.1"/>
    <property type="molecule type" value="Genomic_DNA"/>
</dbReference>
<feature type="region of interest" description="Disordered" evidence="6">
    <location>
        <begin position="337"/>
        <end position="378"/>
    </location>
</feature>
<feature type="transmembrane region" description="Helical" evidence="7">
    <location>
        <begin position="48"/>
        <end position="70"/>
    </location>
</feature>
<comment type="subcellular location">
    <subcellularLocation>
        <location evidence="1">Membrane</location>
        <topology evidence="1">Multi-pass membrane protein</topology>
    </subcellularLocation>
</comment>
<dbReference type="GO" id="GO:0016020">
    <property type="term" value="C:membrane"/>
    <property type="evidence" value="ECO:0007669"/>
    <property type="project" value="UniProtKB-SubCell"/>
</dbReference>
<feature type="transmembrane region" description="Helical" evidence="7">
    <location>
        <begin position="82"/>
        <end position="104"/>
    </location>
</feature>
<organism evidence="9 10">
    <name type="scientific">Teratosphaeria nubilosa</name>
    <dbReference type="NCBI Taxonomy" id="161662"/>
    <lineage>
        <taxon>Eukaryota</taxon>
        <taxon>Fungi</taxon>
        <taxon>Dikarya</taxon>
        <taxon>Ascomycota</taxon>
        <taxon>Pezizomycotina</taxon>
        <taxon>Dothideomycetes</taxon>
        <taxon>Dothideomycetidae</taxon>
        <taxon>Mycosphaerellales</taxon>
        <taxon>Teratosphaeriaceae</taxon>
        <taxon>Teratosphaeria</taxon>
    </lineage>
</organism>
<dbReference type="InterPro" id="IPR052337">
    <property type="entry name" value="SAT4-like"/>
</dbReference>
<feature type="domain" description="Rhodopsin" evidence="8">
    <location>
        <begin position="236"/>
        <end position="325"/>
    </location>
</feature>
<dbReference type="PANTHER" id="PTHR33048:SF47">
    <property type="entry name" value="INTEGRAL MEMBRANE PROTEIN-RELATED"/>
    <property type="match status" value="1"/>
</dbReference>
<keyword evidence="3 7" id="KW-1133">Transmembrane helix</keyword>
<dbReference type="PANTHER" id="PTHR33048">
    <property type="entry name" value="PTH11-LIKE INTEGRAL MEMBRANE PROTEIN (AFU_ORTHOLOGUE AFUA_5G11245)"/>
    <property type="match status" value="1"/>
</dbReference>
<gene>
    <name evidence="9" type="ORF">EJ03DRAFT_328099</name>
</gene>